<name>A0A3E2N2T8_MYCMR</name>
<dbReference type="EMBL" id="PEDF01000013">
    <property type="protein sequence ID" value="RFZ47707.1"/>
    <property type="molecule type" value="Genomic_DNA"/>
</dbReference>
<dbReference type="AlphaFoldDB" id="A0A3E2N2T8"/>
<dbReference type="SUPFAM" id="SSF140453">
    <property type="entry name" value="EsxAB dimer-like"/>
    <property type="match status" value="2"/>
</dbReference>
<reference evidence="1 2" key="1">
    <citation type="journal article" date="2018" name="Sci. Rep.">
        <title>Extensive genomic diversity among Mycobacterium marinum strains revealed by whole genome sequencing.</title>
        <authorList>
            <person name="Das S."/>
            <person name="Pettersson B.M."/>
            <person name="Behra P.R."/>
            <person name="Mallick A."/>
            <person name="Cheramie M."/>
            <person name="Ramesh M."/>
            <person name="Shirreff L."/>
            <person name="DuCote T."/>
            <person name="Dasgupta S."/>
            <person name="Ennis D.G."/>
            <person name="Kirsebom L.A."/>
        </authorList>
    </citation>
    <scope>NUCLEOTIDE SEQUENCE [LARGE SCALE GENOMIC DNA]</scope>
    <source>
        <strain evidence="1 2">Davis1</strain>
    </source>
</reference>
<organism evidence="1 2">
    <name type="scientific">Mycobacterium marinum</name>
    <dbReference type="NCBI Taxonomy" id="1781"/>
    <lineage>
        <taxon>Bacteria</taxon>
        <taxon>Bacillati</taxon>
        <taxon>Actinomycetota</taxon>
        <taxon>Actinomycetes</taxon>
        <taxon>Mycobacteriales</taxon>
        <taxon>Mycobacteriaceae</taxon>
        <taxon>Mycobacterium</taxon>
        <taxon>Mycobacterium ulcerans group</taxon>
    </lineage>
</organism>
<proteinExistence type="predicted"/>
<dbReference type="Gene3D" id="1.10.287.1060">
    <property type="entry name" value="ESAT-6-like"/>
    <property type="match status" value="2"/>
</dbReference>
<evidence type="ECO:0000313" key="1">
    <source>
        <dbReference type="EMBL" id="RFZ47707.1"/>
    </source>
</evidence>
<dbReference type="Pfam" id="PF06013">
    <property type="entry name" value="WXG100"/>
    <property type="match status" value="1"/>
</dbReference>
<dbReference type="InterPro" id="IPR010310">
    <property type="entry name" value="T7SS_ESAT-6-like"/>
</dbReference>
<comment type="caution">
    <text evidence="1">The sequence shown here is derived from an EMBL/GenBank/DDBJ whole genome shotgun (WGS) entry which is preliminary data.</text>
</comment>
<sequence length="131" mass="14704">MTTRFMTDPHAMRDMAGRFEMHAQTVEDEARRMWASSQNIAGAGWSGMASATSLDTMGQMNTAFRNIVNMLHGVRDGLVRDANNYELDTMGQMNTAFRNIVNMLHGVRDGLVRDANNYEQQEQASQQILSS</sequence>
<dbReference type="InterPro" id="IPR036689">
    <property type="entry name" value="ESAT-6-like_sf"/>
</dbReference>
<gene>
    <name evidence="1" type="ORF">DAVIS_00423</name>
</gene>
<dbReference type="NCBIfam" id="TIGR03930">
    <property type="entry name" value="WXG100_ESAT6"/>
    <property type="match status" value="1"/>
</dbReference>
<accession>A0A3E2N2T8</accession>
<dbReference type="Proteomes" id="UP000257451">
    <property type="component" value="Unassembled WGS sequence"/>
</dbReference>
<protein>
    <submittedName>
        <fullName evidence="1">Putative ESAT-6-like protein 7</fullName>
    </submittedName>
</protein>
<dbReference type="RefSeq" id="WP_117431430.1">
    <property type="nucleotide sequence ID" value="NZ_PEDF01000013.1"/>
</dbReference>
<evidence type="ECO:0000313" key="2">
    <source>
        <dbReference type="Proteomes" id="UP000257451"/>
    </source>
</evidence>